<dbReference type="Gene3D" id="3.10.50.40">
    <property type="match status" value="1"/>
</dbReference>
<comment type="caution">
    <text evidence="3">The sequence shown here is derived from an EMBL/GenBank/DDBJ whole genome shotgun (WGS) entry which is preliminary data.</text>
</comment>
<accession>A0A7X1B211</accession>
<dbReference type="RefSeq" id="WP_185694781.1">
    <property type="nucleotide sequence ID" value="NZ_JACHVA010000139.1"/>
</dbReference>
<evidence type="ECO:0000313" key="3">
    <source>
        <dbReference type="EMBL" id="MBC2604169.1"/>
    </source>
</evidence>
<name>A0A7X1B211_9BACT</name>
<keyword evidence="1" id="KW-0697">Rotamase</keyword>
<dbReference type="Gene3D" id="1.10.4030.10">
    <property type="entry name" value="Porin chaperone SurA, peptide-binding domain"/>
    <property type="match status" value="1"/>
</dbReference>
<dbReference type="InterPro" id="IPR027304">
    <property type="entry name" value="Trigger_fact/SurA_dom_sf"/>
</dbReference>
<organism evidence="3 4">
    <name type="scientific">Puniceicoccus vermicola</name>
    <dbReference type="NCBI Taxonomy" id="388746"/>
    <lineage>
        <taxon>Bacteria</taxon>
        <taxon>Pseudomonadati</taxon>
        <taxon>Verrucomicrobiota</taxon>
        <taxon>Opitutia</taxon>
        <taxon>Puniceicoccales</taxon>
        <taxon>Puniceicoccaceae</taxon>
        <taxon>Puniceicoccus</taxon>
    </lineage>
</organism>
<dbReference type="AlphaFoldDB" id="A0A7X1B211"/>
<dbReference type="SUPFAM" id="SSF109998">
    <property type="entry name" value="Triger factor/SurA peptide-binding domain-like"/>
    <property type="match status" value="1"/>
</dbReference>
<dbReference type="GO" id="GO:0003755">
    <property type="term" value="F:peptidyl-prolyl cis-trans isomerase activity"/>
    <property type="evidence" value="ECO:0007669"/>
    <property type="project" value="UniProtKB-KW"/>
</dbReference>
<keyword evidence="4" id="KW-1185">Reference proteome</keyword>
<dbReference type="PANTHER" id="PTHR47245:SF2">
    <property type="entry name" value="PEPTIDYL-PROLYL CIS-TRANS ISOMERASE HP_0175-RELATED"/>
    <property type="match status" value="1"/>
</dbReference>
<proteinExistence type="predicted"/>
<dbReference type="Pfam" id="PF13624">
    <property type="entry name" value="SurA_N_3"/>
    <property type="match status" value="1"/>
</dbReference>
<dbReference type="EMBL" id="JACHVA010000139">
    <property type="protein sequence ID" value="MBC2604169.1"/>
    <property type="molecule type" value="Genomic_DNA"/>
</dbReference>
<evidence type="ECO:0000256" key="1">
    <source>
        <dbReference type="PROSITE-ProRule" id="PRU00278"/>
    </source>
</evidence>
<dbReference type="InterPro" id="IPR000297">
    <property type="entry name" value="PPIase_PpiC"/>
</dbReference>
<dbReference type="Pfam" id="PF13145">
    <property type="entry name" value="Rotamase_2"/>
    <property type="match status" value="1"/>
</dbReference>
<evidence type="ECO:0000259" key="2">
    <source>
        <dbReference type="PROSITE" id="PS50198"/>
    </source>
</evidence>
<dbReference type="InterPro" id="IPR050245">
    <property type="entry name" value="PrsA_foldase"/>
</dbReference>
<protein>
    <submittedName>
        <fullName evidence="3">Peptidyl-prolyl cis-trans isomerase</fullName>
    </submittedName>
</protein>
<dbReference type="InterPro" id="IPR046357">
    <property type="entry name" value="PPIase_dom_sf"/>
</dbReference>
<dbReference type="PANTHER" id="PTHR47245">
    <property type="entry name" value="PEPTIDYLPROLYL ISOMERASE"/>
    <property type="match status" value="1"/>
</dbReference>
<sequence>MNLHHLFLRPIGLILFLAGSILSAQESVDQMWEPDRPNAIAAKVEGKIITFEQVRREMEPLLRQVSRISSNEQEYNANLNRLQRDVLQNLIDQILIVENFHTKGMTIPKSYIEGEFNDVIQEDFNGERDRFLTYLRSQDQTVRDFRDDLKDKIIVQVMKQQMRRNQAEISPQMIKEFYEENQAQFQRGKEVKLFQISLTPSSEGETVEEKTATVEEMLADGTSFQEVARKMSMDGLARRGGSLGWVGSSDLRRELSDVVFALPEGAVSDPVSFQKSIFFFYVEKIREPGPIPLAEVRGTIEEMLSDQIAREAQENWLQRLREKAYIEYFI</sequence>
<dbReference type="Proteomes" id="UP000525652">
    <property type="component" value="Unassembled WGS sequence"/>
</dbReference>
<dbReference type="SUPFAM" id="SSF54534">
    <property type="entry name" value="FKBP-like"/>
    <property type="match status" value="1"/>
</dbReference>
<keyword evidence="1 3" id="KW-0413">Isomerase</keyword>
<feature type="domain" description="PpiC" evidence="2">
    <location>
        <begin position="188"/>
        <end position="284"/>
    </location>
</feature>
<reference evidence="3 4" key="1">
    <citation type="submission" date="2020-07" db="EMBL/GenBank/DDBJ databases">
        <authorList>
            <person name="Feng X."/>
        </authorList>
    </citation>
    <scope>NUCLEOTIDE SEQUENCE [LARGE SCALE GENOMIC DNA]</scope>
    <source>
        <strain evidence="3 4">JCM14086</strain>
    </source>
</reference>
<dbReference type="PROSITE" id="PS50198">
    <property type="entry name" value="PPIC_PPIASE_2"/>
    <property type="match status" value="1"/>
</dbReference>
<gene>
    <name evidence="3" type="ORF">H5P30_20490</name>
</gene>
<evidence type="ECO:0000313" key="4">
    <source>
        <dbReference type="Proteomes" id="UP000525652"/>
    </source>
</evidence>